<dbReference type="GO" id="GO:0007165">
    <property type="term" value="P:signal transduction"/>
    <property type="evidence" value="ECO:0007669"/>
    <property type="project" value="TreeGrafter"/>
</dbReference>
<dbReference type="SUPFAM" id="SSF56112">
    <property type="entry name" value="Protein kinase-like (PK-like)"/>
    <property type="match status" value="1"/>
</dbReference>
<evidence type="ECO:0000313" key="3">
    <source>
        <dbReference type="Proteomes" id="UP000615446"/>
    </source>
</evidence>
<comment type="caution">
    <text evidence="2">The sequence shown here is derived from an EMBL/GenBank/DDBJ whole genome shotgun (WGS) entry which is preliminary data.</text>
</comment>
<keyword evidence="2" id="KW-0808">Transferase</keyword>
<dbReference type="GO" id="GO:0004672">
    <property type="term" value="F:protein kinase activity"/>
    <property type="evidence" value="ECO:0007669"/>
    <property type="project" value="InterPro"/>
</dbReference>
<dbReference type="InterPro" id="IPR000719">
    <property type="entry name" value="Prot_kinase_dom"/>
</dbReference>
<dbReference type="EMBL" id="BLAL01000005">
    <property type="protein sequence ID" value="GES73226.1"/>
    <property type="molecule type" value="Genomic_DNA"/>
</dbReference>
<gene>
    <name evidence="2" type="ORF">RCL2_000076800</name>
</gene>
<dbReference type="InterPro" id="IPR001245">
    <property type="entry name" value="Ser-Thr/Tyr_kinase_cat_dom"/>
</dbReference>
<proteinExistence type="predicted"/>
<dbReference type="InterPro" id="IPR011009">
    <property type="entry name" value="Kinase-like_dom_sf"/>
</dbReference>
<accession>A0A8H3KSA1</accession>
<sequence>MNQSSEEEGKYGRCVICKQSSTSIICQTCDSNFKEQECGKCKSCKQIKPINKRERKVCHTCDLAFKERKFGKCIECKQVNTGLNWCQTCNSKRFQQDFNNWTSNNSDIDKFIQNNQLSAKNEHQLLEWIPYDRFYDIEYIAKGGFGKVYKATWKDNNISHWDANEHRWKRHNRHNKYVVLKSLHDSQNITLEFINEITLHVKIIEDKPLNQIIKCYGISQDPSTKNYIMVMQYADNGSVRDYFNNRDSRKKPKPRSNFTFDFKLRHKIIVFDNIISGLKRIHVKGLVHRDLHIGNIVCFKSAICITDMGLCKPVNYKELENTENNVYGALPYIAPEILRGQDYTQASDIYSFGIIMYEVISESPPYYGIDQDEFLALSICEGLRPKFNIKVPQLILDLIKKCLDANPSDRPNAIDLSRTFYEWIKELGAYLNSIENRTESIKTEIVKQIKETEKMNNKLSSANKLPLNKNIGPTISKLLNFNNLPRPKNSDDYYSNYDNISSIEYSERTDFLKSNNTIECLDCEITD</sequence>
<dbReference type="Proteomes" id="UP000615446">
    <property type="component" value="Unassembled WGS sequence"/>
</dbReference>
<dbReference type="PANTHER" id="PTHR23257">
    <property type="entry name" value="SERINE-THREONINE PROTEIN KINASE"/>
    <property type="match status" value="1"/>
</dbReference>
<feature type="domain" description="Protein kinase" evidence="1">
    <location>
        <begin position="134"/>
        <end position="424"/>
    </location>
</feature>
<dbReference type="PRINTS" id="PR00109">
    <property type="entry name" value="TYRKINASE"/>
</dbReference>
<dbReference type="Gene3D" id="1.10.510.10">
    <property type="entry name" value="Transferase(Phosphotransferase) domain 1"/>
    <property type="match status" value="1"/>
</dbReference>
<dbReference type="PROSITE" id="PS50011">
    <property type="entry name" value="PROTEIN_KINASE_DOM"/>
    <property type="match status" value="1"/>
</dbReference>
<reference evidence="2" key="1">
    <citation type="submission" date="2019-10" db="EMBL/GenBank/DDBJ databases">
        <title>Conservation and host-specific expression of non-tandemly repeated heterogenous ribosome RNA gene in arbuscular mycorrhizal fungi.</title>
        <authorList>
            <person name="Maeda T."/>
            <person name="Kobayashi Y."/>
            <person name="Nakagawa T."/>
            <person name="Ezawa T."/>
            <person name="Yamaguchi K."/>
            <person name="Bino T."/>
            <person name="Nishimoto Y."/>
            <person name="Shigenobu S."/>
            <person name="Kawaguchi M."/>
        </authorList>
    </citation>
    <scope>NUCLEOTIDE SEQUENCE</scope>
    <source>
        <strain evidence="2">HR1</strain>
    </source>
</reference>
<dbReference type="AlphaFoldDB" id="A0A8H3KSA1"/>
<dbReference type="InterPro" id="IPR050167">
    <property type="entry name" value="Ser_Thr_protein_kinase"/>
</dbReference>
<dbReference type="GO" id="GO:0005524">
    <property type="term" value="F:ATP binding"/>
    <property type="evidence" value="ECO:0007669"/>
    <property type="project" value="InterPro"/>
</dbReference>
<dbReference type="GO" id="GO:0005737">
    <property type="term" value="C:cytoplasm"/>
    <property type="evidence" value="ECO:0007669"/>
    <property type="project" value="TreeGrafter"/>
</dbReference>
<keyword evidence="2" id="KW-0418">Kinase</keyword>
<evidence type="ECO:0000259" key="1">
    <source>
        <dbReference type="PROSITE" id="PS50011"/>
    </source>
</evidence>
<dbReference type="OrthoDB" id="4062651at2759"/>
<name>A0A8H3KSA1_9GLOM</name>
<evidence type="ECO:0000313" key="2">
    <source>
        <dbReference type="EMBL" id="GES73226.1"/>
    </source>
</evidence>
<protein>
    <submittedName>
        <fullName evidence="2">Kinase-like domain-containing protein</fullName>
    </submittedName>
</protein>
<organism evidence="2 3">
    <name type="scientific">Rhizophagus clarus</name>
    <dbReference type="NCBI Taxonomy" id="94130"/>
    <lineage>
        <taxon>Eukaryota</taxon>
        <taxon>Fungi</taxon>
        <taxon>Fungi incertae sedis</taxon>
        <taxon>Mucoromycota</taxon>
        <taxon>Glomeromycotina</taxon>
        <taxon>Glomeromycetes</taxon>
        <taxon>Glomerales</taxon>
        <taxon>Glomeraceae</taxon>
        <taxon>Rhizophagus</taxon>
    </lineage>
</organism>
<dbReference type="Pfam" id="PF07714">
    <property type="entry name" value="PK_Tyr_Ser-Thr"/>
    <property type="match status" value="1"/>
</dbReference>